<reference evidence="2" key="1">
    <citation type="submission" date="2024-04" db="EMBL/GenBank/DDBJ databases">
        <authorList>
            <person name="Shaw F."/>
            <person name="Minotto A."/>
        </authorList>
    </citation>
    <scope>NUCLEOTIDE SEQUENCE [LARGE SCALE GENOMIC DNA]</scope>
</reference>
<proteinExistence type="predicted"/>
<organism evidence="1 2">
    <name type="scientific">Somion occarium</name>
    <dbReference type="NCBI Taxonomy" id="3059160"/>
    <lineage>
        <taxon>Eukaryota</taxon>
        <taxon>Fungi</taxon>
        <taxon>Dikarya</taxon>
        <taxon>Basidiomycota</taxon>
        <taxon>Agaricomycotina</taxon>
        <taxon>Agaricomycetes</taxon>
        <taxon>Polyporales</taxon>
        <taxon>Cerrenaceae</taxon>
        <taxon>Somion</taxon>
    </lineage>
</organism>
<evidence type="ECO:0000313" key="1">
    <source>
        <dbReference type="EMBL" id="CAL1698367.1"/>
    </source>
</evidence>
<gene>
    <name evidence="1" type="ORF">GFSPODELE1_LOCUS2128</name>
</gene>
<keyword evidence="2" id="KW-1185">Reference proteome</keyword>
<dbReference type="Proteomes" id="UP001497453">
    <property type="component" value="Chromosome 10"/>
</dbReference>
<evidence type="ECO:0000313" key="2">
    <source>
        <dbReference type="Proteomes" id="UP001497453"/>
    </source>
</evidence>
<dbReference type="EMBL" id="OZ037953">
    <property type="protein sequence ID" value="CAL1698367.1"/>
    <property type="molecule type" value="Genomic_DNA"/>
</dbReference>
<accession>A0ABP1CW62</accession>
<name>A0ABP1CW62_9APHY</name>
<sequence>MSFGRPPHMKESGKPYRVETDQWLYFKEVVSAPNPVGYNRPPVRCERGQRVRLMEVISVGRNKQFALKAADARYNVEFTQDFVIPTRVYGVASHRKLEVIGNTLPKQKKLPPGTQAKLVEPIEILHGGIRHPIPVGTIIEVAGRAVRESAEGTGQPFPVDAMDAAYEFKYIIHISTPFMVTIADLRHNQLSKTPV</sequence>
<protein>
    <submittedName>
        <fullName evidence="1">Uncharacterized protein</fullName>
    </submittedName>
</protein>